<keyword evidence="5" id="KW-0808">Transferase</keyword>
<comment type="similarity">
    <text evidence="1 5">Belongs to the CoaE family.</text>
</comment>
<reference evidence="7 8" key="1">
    <citation type="journal article" date="2011" name="Front. Microbiol.">
        <title>Genomic signatures of strain selection and enhancement in Bacillus atrophaeus var. globigii, a historical biowarfare simulant.</title>
        <authorList>
            <person name="Gibbons H.S."/>
            <person name="Broomall S.M."/>
            <person name="McNew L.A."/>
            <person name="Daligault H."/>
            <person name="Chapman C."/>
            <person name="Bruce D."/>
            <person name="Karavis M."/>
            <person name="Krepps M."/>
            <person name="McGregor P.A."/>
            <person name="Hong C."/>
            <person name="Park K.H."/>
            <person name="Akmal A."/>
            <person name="Feldman A."/>
            <person name="Lin J.S."/>
            <person name="Chang W.E."/>
            <person name="Higgs B.W."/>
            <person name="Demirev P."/>
            <person name="Lindquist J."/>
            <person name="Liem A."/>
            <person name="Fochler E."/>
            <person name="Read T.D."/>
            <person name="Tapia R."/>
            <person name="Johnson S."/>
            <person name="Bishop-Lilly K.A."/>
            <person name="Detter C."/>
            <person name="Han C."/>
            <person name="Sozhamannan S."/>
            <person name="Rosenzweig C.N."/>
            <person name="Skowronski E.W."/>
        </authorList>
    </citation>
    <scope>NUCLEOTIDE SEQUENCE [LARGE SCALE GENOMIC DNA]</scope>
    <source>
        <strain evidence="7 8">GYP-17</strain>
    </source>
</reference>
<dbReference type="CDD" id="cd02022">
    <property type="entry name" value="DPCK"/>
    <property type="match status" value="1"/>
</dbReference>
<dbReference type="SUPFAM" id="SSF52540">
    <property type="entry name" value="P-loop containing nucleoside triphosphate hydrolases"/>
    <property type="match status" value="1"/>
</dbReference>
<dbReference type="Gene3D" id="3.40.50.300">
    <property type="entry name" value="P-loop containing nucleotide triphosphate hydrolases"/>
    <property type="match status" value="1"/>
</dbReference>
<dbReference type="PANTHER" id="PTHR10695:SF46">
    <property type="entry name" value="BIFUNCTIONAL COENZYME A SYNTHASE-RELATED"/>
    <property type="match status" value="1"/>
</dbReference>
<dbReference type="AlphaFoldDB" id="A0A432WI49"/>
<evidence type="ECO:0000256" key="1">
    <source>
        <dbReference type="ARBA" id="ARBA00009018"/>
    </source>
</evidence>
<dbReference type="Proteomes" id="UP000288405">
    <property type="component" value="Unassembled WGS sequence"/>
</dbReference>
<keyword evidence="8" id="KW-1185">Reference proteome</keyword>
<evidence type="ECO:0000256" key="6">
    <source>
        <dbReference type="NCBIfam" id="TIGR00152"/>
    </source>
</evidence>
<dbReference type="InterPro" id="IPR001977">
    <property type="entry name" value="Depp_CoAkinase"/>
</dbReference>
<comment type="pathway">
    <text evidence="5">Cofactor biosynthesis; coenzyme A biosynthesis; CoA from (R)-pantothenate: step 5/5.</text>
</comment>
<comment type="function">
    <text evidence="5">Catalyzes the phosphorylation of the 3'-hydroxyl group of dephosphocoenzyme A to form coenzyme A.</text>
</comment>
<keyword evidence="4 5" id="KW-0173">Coenzyme A biosynthesis</keyword>
<evidence type="ECO:0000313" key="8">
    <source>
        <dbReference type="Proteomes" id="UP000288405"/>
    </source>
</evidence>
<dbReference type="GO" id="GO:0004140">
    <property type="term" value="F:dephospho-CoA kinase activity"/>
    <property type="evidence" value="ECO:0007669"/>
    <property type="project" value="UniProtKB-UniRule"/>
</dbReference>
<evidence type="ECO:0000256" key="2">
    <source>
        <dbReference type="ARBA" id="ARBA00022741"/>
    </source>
</evidence>
<dbReference type="GO" id="GO:0005737">
    <property type="term" value="C:cytoplasm"/>
    <property type="evidence" value="ECO:0007669"/>
    <property type="project" value="UniProtKB-SubCell"/>
</dbReference>
<evidence type="ECO:0000256" key="3">
    <source>
        <dbReference type="ARBA" id="ARBA00022840"/>
    </source>
</evidence>
<comment type="subcellular location">
    <subcellularLocation>
        <location evidence="5">Cytoplasm</location>
    </subcellularLocation>
</comment>
<sequence length="202" mass="21957">MKQPYIVGVTGGIGAGKTTVTNQFLRLGIEVVDADLIARSVVAPGSPLLKDIQAEFGNSMIKSNGELDRAALRALIFSDENAKTKLNALMHPVIRDQLLAALERAKSSYVILSAPLLFENKLDTLCQRVLVVDVPESEQIARTQARDGVDANQVAAIIAAQISRTERLARADDVIDNTLPITQLAETVSQLHEKYLHFAKSQ</sequence>
<dbReference type="NCBIfam" id="TIGR00152">
    <property type="entry name" value="dephospho-CoA kinase"/>
    <property type="match status" value="1"/>
</dbReference>
<keyword evidence="3 5" id="KW-0067">ATP-binding</keyword>
<organism evidence="7 8">
    <name type="scientific">Aliidiomarina sanyensis</name>
    <dbReference type="NCBI Taxonomy" id="1249555"/>
    <lineage>
        <taxon>Bacteria</taxon>
        <taxon>Pseudomonadati</taxon>
        <taxon>Pseudomonadota</taxon>
        <taxon>Gammaproteobacteria</taxon>
        <taxon>Alteromonadales</taxon>
        <taxon>Idiomarinaceae</taxon>
        <taxon>Aliidiomarina</taxon>
    </lineage>
</organism>
<evidence type="ECO:0000256" key="5">
    <source>
        <dbReference type="HAMAP-Rule" id="MF_00376"/>
    </source>
</evidence>
<dbReference type="HAMAP" id="MF_00376">
    <property type="entry name" value="Dephospho_CoA_kinase"/>
    <property type="match status" value="1"/>
</dbReference>
<dbReference type="GO" id="GO:0005524">
    <property type="term" value="F:ATP binding"/>
    <property type="evidence" value="ECO:0007669"/>
    <property type="project" value="UniProtKB-UniRule"/>
</dbReference>
<dbReference type="EMBL" id="PIPM01000005">
    <property type="protein sequence ID" value="RUO33496.1"/>
    <property type="molecule type" value="Genomic_DNA"/>
</dbReference>
<comment type="caution">
    <text evidence="7">The sequence shown here is derived from an EMBL/GenBank/DDBJ whole genome shotgun (WGS) entry which is preliminary data.</text>
</comment>
<dbReference type="EC" id="2.7.1.24" evidence="5 6"/>
<protein>
    <recommendedName>
        <fullName evidence="5 6">Dephospho-CoA kinase</fullName>
        <ecNumber evidence="5 6">2.7.1.24</ecNumber>
    </recommendedName>
    <alternativeName>
        <fullName evidence="5">Dephosphocoenzyme A kinase</fullName>
    </alternativeName>
</protein>
<name>A0A432WI49_9GAMM</name>
<keyword evidence="5 7" id="KW-0418">Kinase</keyword>
<accession>A0A432WI49</accession>
<keyword evidence="2 5" id="KW-0547">Nucleotide-binding</keyword>
<gene>
    <name evidence="5" type="primary">coaE</name>
    <name evidence="7" type="ORF">CWE11_06550</name>
</gene>
<dbReference type="UniPathway" id="UPA00241">
    <property type="reaction ID" value="UER00356"/>
</dbReference>
<comment type="catalytic activity">
    <reaction evidence="5">
        <text>3'-dephospho-CoA + ATP = ADP + CoA + H(+)</text>
        <dbReference type="Rhea" id="RHEA:18245"/>
        <dbReference type="ChEBI" id="CHEBI:15378"/>
        <dbReference type="ChEBI" id="CHEBI:30616"/>
        <dbReference type="ChEBI" id="CHEBI:57287"/>
        <dbReference type="ChEBI" id="CHEBI:57328"/>
        <dbReference type="ChEBI" id="CHEBI:456216"/>
        <dbReference type="EC" id="2.7.1.24"/>
    </reaction>
</comment>
<dbReference type="Pfam" id="PF01121">
    <property type="entry name" value="CoaE"/>
    <property type="match status" value="1"/>
</dbReference>
<dbReference type="PROSITE" id="PS51219">
    <property type="entry name" value="DPCK"/>
    <property type="match status" value="1"/>
</dbReference>
<dbReference type="RefSeq" id="WP_126776805.1">
    <property type="nucleotide sequence ID" value="NZ_PIPM01000005.1"/>
</dbReference>
<dbReference type="OrthoDB" id="9812943at2"/>
<keyword evidence="5" id="KW-0963">Cytoplasm</keyword>
<dbReference type="GO" id="GO:0015937">
    <property type="term" value="P:coenzyme A biosynthetic process"/>
    <property type="evidence" value="ECO:0007669"/>
    <property type="project" value="UniProtKB-UniRule"/>
</dbReference>
<proteinExistence type="inferred from homology"/>
<dbReference type="PANTHER" id="PTHR10695">
    <property type="entry name" value="DEPHOSPHO-COA KINASE-RELATED"/>
    <property type="match status" value="1"/>
</dbReference>
<dbReference type="InterPro" id="IPR027417">
    <property type="entry name" value="P-loop_NTPase"/>
</dbReference>
<evidence type="ECO:0000313" key="7">
    <source>
        <dbReference type="EMBL" id="RUO33496.1"/>
    </source>
</evidence>
<feature type="binding site" evidence="5">
    <location>
        <begin position="14"/>
        <end position="19"/>
    </location>
    <ligand>
        <name>ATP</name>
        <dbReference type="ChEBI" id="CHEBI:30616"/>
    </ligand>
</feature>
<evidence type="ECO:0000256" key="4">
    <source>
        <dbReference type="ARBA" id="ARBA00022993"/>
    </source>
</evidence>